<proteinExistence type="predicted"/>
<feature type="compositionally biased region" description="Low complexity" evidence="2">
    <location>
        <begin position="86"/>
        <end position="103"/>
    </location>
</feature>
<evidence type="ECO:0000259" key="3">
    <source>
        <dbReference type="PROSITE" id="PS50157"/>
    </source>
</evidence>
<protein>
    <recommendedName>
        <fullName evidence="3">C2H2-type domain-containing protein</fullName>
    </recommendedName>
</protein>
<dbReference type="AlphaFoldDB" id="A0AAJ0DBY3"/>
<keyword evidence="1" id="KW-0862">Zinc</keyword>
<name>A0AAJ0DBY3_9PEZI</name>
<accession>A0AAJ0DBY3</accession>
<dbReference type="PROSITE" id="PS50157">
    <property type="entry name" value="ZINC_FINGER_C2H2_2"/>
    <property type="match status" value="1"/>
</dbReference>
<gene>
    <name evidence="4" type="ORF">LTR09_007715</name>
</gene>
<dbReference type="InterPro" id="IPR013087">
    <property type="entry name" value="Znf_C2H2_type"/>
</dbReference>
<evidence type="ECO:0000256" key="2">
    <source>
        <dbReference type="SAM" id="MobiDB-lite"/>
    </source>
</evidence>
<evidence type="ECO:0000313" key="5">
    <source>
        <dbReference type="Proteomes" id="UP001271007"/>
    </source>
</evidence>
<keyword evidence="1" id="KW-0863">Zinc-finger</keyword>
<feature type="region of interest" description="Disordered" evidence="2">
    <location>
        <begin position="79"/>
        <end position="103"/>
    </location>
</feature>
<organism evidence="4 5">
    <name type="scientific">Extremus antarcticus</name>
    <dbReference type="NCBI Taxonomy" id="702011"/>
    <lineage>
        <taxon>Eukaryota</taxon>
        <taxon>Fungi</taxon>
        <taxon>Dikarya</taxon>
        <taxon>Ascomycota</taxon>
        <taxon>Pezizomycotina</taxon>
        <taxon>Dothideomycetes</taxon>
        <taxon>Dothideomycetidae</taxon>
        <taxon>Mycosphaerellales</taxon>
        <taxon>Extremaceae</taxon>
        <taxon>Extremus</taxon>
    </lineage>
</organism>
<reference evidence="4" key="1">
    <citation type="submission" date="2023-04" db="EMBL/GenBank/DDBJ databases">
        <title>Black Yeasts Isolated from many extreme environments.</title>
        <authorList>
            <person name="Coleine C."/>
            <person name="Stajich J.E."/>
            <person name="Selbmann L."/>
        </authorList>
    </citation>
    <scope>NUCLEOTIDE SEQUENCE</scope>
    <source>
        <strain evidence="4">CCFEE 5312</strain>
    </source>
</reference>
<dbReference type="EMBL" id="JAWDJX010000028">
    <property type="protein sequence ID" value="KAK3050966.1"/>
    <property type="molecule type" value="Genomic_DNA"/>
</dbReference>
<evidence type="ECO:0000256" key="1">
    <source>
        <dbReference type="PROSITE-ProRule" id="PRU00042"/>
    </source>
</evidence>
<evidence type="ECO:0000313" key="4">
    <source>
        <dbReference type="EMBL" id="KAK3050966.1"/>
    </source>
</evidence>
<comment type="caution">
    <text evidence="4">The sequence shown here is derived from an EMBL/GenBank/DDBJ whole genome shotgun (WGS) entry which is preliminary data.</text>
</comment>
<dbReference type="PROSITE" id="PS00028">
    <property type="entry name" value="ZINC_FINGER_C2H2_1"/>
    <property type="match status" value="1"/>
</dbReference>
<dbReference type="GO" id="GO:0008270">
    <property type="term" value="F:zinc ion binding"/>
    <property type="evidence" value="ECO:0007669"/>
    <property type="project" value="UniProtKB-KW"/>
</dbReference>
<dbReference type="Proteomes" id="UP001271007">
    <property type="component" value="Unassembled WGS sequence"/>
</dbReference>
<sequence>MVMARLTTVESQMCGEIGVFCSAVSVVVHQNEVLPSNCHALNSTDNNPEKQRKMSGNQDSPQVRDLGEELSNLQIALSNPQVTAGTSQSTVSDVPTTPTSTQTDPNPATLVCFCGDAFETIDQLRGHAVEKGHRMRCGCGALRGSWTLMKQHQHEIPHAEAWTSTKLAALDGASAHEPSPQPLTCVFCPGKKWTKPVALHEHHRLSHPRCPTCSTVFHDMKAGKQVARTAADQVTAHQEAAEHCYCADHQMAFRSVFAYEEHLARHSWKTYQEPQECPGQQPHRRFVHECVSCDEKFRSVEAYRRHLASDAHTQSKEVVGDDA</sequence>
<feature type="region of interest" description="Disordered" evidence="2">
    <location>
        <begin position="39"/>
        <end position="62"/>
    </location>
</feature>
<keyword evidence="1" id="KW-0479">Metal-binding</keyword>
<feature type="domain" description="C2H2-type" evidence="3">
    <location>
        <begin position="288"/>
        <end position="317"/>
    </location>
</feature>
<keyword evidence="5" id="KW-1185">Reference proteome</keyword>